<feature type="region of interest" description="Disordered" evidence="1">
    <location>
        <begin position="1"/>
        <end position="439"/>
    </location>
</feature>
<evidence type="ECO:0000313" key="2">
    <source>
        <dbReference type="EMBL" id="MEV4684566.1"/>
    </source>
</evidence>
<reference evidence="2 3" key="1">
    <citation type="submission" date="2024-06" db="EMBL/GenBank/DDBJ databases">
        <title>The Natural Products Discovery Center: Release of the First 8490 Sequenced Strains for Exploring Actinobacteria Biosynthetic Diversity.</title>
        <authorList>
            <person name="Kalkreuter E."/>
            <person name="Kautsar S.A."/>
            <person name="Yang D."/>
            <person name="Bader C.D."/>
            <person name="Teijaro C.N."/>
            <person name="Fluegel L."/>
            <person name="Davis C.M."/>
            <person name="Simpson J.R."/>
            <person name="Lauterbach L."/>
            <person name="Steele A.D."/>
            <person name="Gui C."/>
            <person name="Meng S."/>
            <person name="Li G."/>
            <person name="Viehrig K."/>
            <person name="Ye F."/>
            <person name="Su P."/>
            <person name="Kiefer A.F."/>
            <person name="Nichols A."/>
            <person name="Cepeda A.J."/>
            <person name="Yan W."/>
            <person name="Fan B."/>
            <person name="Jiang Y."/>
            <person name="Adhikari A."/>
            <person name="Zheng C.-J."/>
            <person name="Schuster L."/>
            <person name="Cowan T.M."/>
            <person name="Smanski M.J."/>
            <person name="Chevrette M.G."/>
            <person name="De Carvalho L.P.S."/>
            <person name="Shen B."/>
        </authorList>
    </citation>
    <scope>NUCLEOTIDE SEQUENCE [LARGE SCALE GENOMIC DNA]</scope>
    <source>
        <strain evidence="2 3">NPDC049344</strain>
    </source>
</reference>
<dbReference type="EMBL" id="JBFAQK010000054">
    <property type="protein sequence ID" value="MEV4684566.1"/>
    <property type="molecule type" value="Genomic_DNA"/>
</dbReference>
<accession>A0ABV3I1S5</accession>
<name>A0ABV3I1S5_9ACTN</name>
<evidence type="ECO:0000313" key="3">
    <source>
        <dbReference type="Proteomes" id="UP001552521"/>
    </source>
</evidence>
<feature type="compositionally biased region" description="Low complexity" evidence="1">
    <location>
        <begin position="141"/>
        <end position="189"/>
    </location>
</feature>
<dbReference type="Proteomes" id="UP001552521">
    <property type="component" value="Unassembled WGS sequence"/>
</dbReference>
<dbReference type="RefSeq" id="WP_364599581.1">
    <property type="nucleotide sequence ID" value="NZ_JBFAQK010000054.1"/>
</dbReference>
<feature type="region of interest" description="Disordered" evidence="1">
    <location>
        <begin position="467"/>
        <end position="503"/>
    </location>
</feature>
<feature type="compositionally biased region" description="Gly residues" evidence="1">
    <location>
        <begin position="233"/>
        <end position="242"/>
    </location>
</feature>
<feature type="compositionally biased region" description="Low complexity" evidence="1">
    <location>
        <begin position="35"/>
        <end position="68"/>
    </location>
</feature>
<comment type="caution">
    <text evidence="2">The sequence shown here is derived from an EMBL/GenBank/DDBJ whole genome shotgun (WGS) entry which is preliminary data.</text>
</comment>
<evidence type="ECO:0000256" key="1">
    <source>
        <dbReference type="SAM" id="MobiDB-lite"/>
    </source>
</evidence>
<feature type="compositionally biased region" description="Low complexity" evidence="1">
    <location>
        <begin position="76"/>
        <end position="101"/>
    </location>
</feature>
<protein>
    <submittedName>
        <fullName evidence="2">Uncharacterized protein</fullName>
    </submittedName>
</protein>
<sequence length="648" mass="65036">MTHSGQGDEQRLPAARPAHEGVVLPADGSEPLIPGAPGAQTAPAGGQPWGEPWGPQQSAPAPGAAYGYPGPPPAGDAPQGYGYPAPAQPGGYGYPAAPAQPGGYGYPGGPAQTGHQSHPDGPAQAGHQSHPGGPAQQVGYGAPATPPQQAAAHHGQGAHAAPPAGPAATGHDPYPAQGGPQGQPPYGAQVPAVPQPGVHRQPLPPQDAPAAQPTAPQGPDAYGRYPESPQGAGQAGFGGPGAGAQPFRTPQGGASQAPHDPYAQSRSPQTAGQDAQSGFPQAAPQHAAGGDADATQYIAPVTSGALPPEMPAESTTFLGTGPLASGAAQGGAQGGAPQGAGQVSDADATQYIAPVPGGAVPPAPAGAPFGIRPGAPGDRQPPAEFDSLFRSEGQGPHTADATQQMPRFEEPPGHGHPQARRPAARPEPYYDPEPEPRRRSLAPVVAAVVVGCAVLGLGVGAVMFNGGDDPKDPGPDKNVAADSPVPSEASPTTQAADPAEPQAKELDKLLADSNNSRDAVIRSVENIKVCKNLDQATADLKGAAQQRRSLVTRLGTLSVDKLPRNAELTASLTKAWQASASADDHYAAWAQQVKGKKGCKDGKARVTGRTAQANAASGEATTAKNAASPLWNSIARKYGLTERRSSQL</sequence>
<gene>
    <name evidence="2" type="ORF">AB0K36_27770</name>
</gene>
<feature type="compositionally biased region" description="Gly residues" evidence="1">
    <location>
        <begin position="328"/>
        <end position="338"/>
    </location>
</feature>
<proteinExistence type="predicted"/>
<feature type="compositionally biased region" description="Low complexity" evidence="1">
    <location>
        <begin position="366"/>
        <end position="377"/>
    </location>
</feature>
<feature type="compositionally biased region" description="Basic and acidic residues" evidence="1">
    <location>
        <begin position="1"/>
        <end position="11"/>
    </location>
</feature>
<keyword evidence="3" id="KW-1185">Reference proteome</keyword>
<feature type="compositionally biased region" description="Low complexity" evidence="1">
    <location>
        <begin position="208"/>
        <end position="221"/>
    </location>
</feature>
<organism evidence="2 3">
    <name type="scientific">Streptomyces kurssanovii</name>
    <dbReference type="NCBI Taxonomy" id="67312"/>
    <lineage>
        <taxon>Bacteria</taxon>
        <taxon>Bacillati</taxon>
        <taxon>Actinomycetota</taxon>
        <taxon>Actinomycetes</taxon>
        <taxon>Kitasatosporales</taxon>
        <taxon>Streptomycetaceae</taxon>
        <taxon>Streptomyces</taxon>
    </lineage>
</organism>
<feature type="compositionally biased region" description="Polar residues" evidence="1">
    <location>
        <begin position="264"/>
        <end position="279"/>
    </location>
</feature>